<dbReference type="Proteomes" id="UP000250157">
    <property type="component" value="Segment"/>
</dbReference>
<protein>
    <submittedName>
        <fullName evidence="2">Uncharacterized protein</fullName>
    </submittedName>
</protein>
<name>A0A2Z5ZCI5_9CAUD</name>
<sequence length="73" mass="8602">MVLFGFILIVYFIVGYIITRQLIKRGVVDTATDFWFFLTLWLWIAICIGIVSLFKAIWFLPKKLAHNQINKHS</sequence>
<dbReference type="RefSeq" id="YP_010090798.1">
    <property type="nucleotide sequence ID" value="NC_055721.1"/>
</dbReference>
<evidence type="ECO:0000313" key="3">
    <source>
        <dbReference type="Proteomes" id="UP000250157"/>
    </source>
</evidence>
<keyword evidence="1" id="KW-0472">Membrane</keyword>
<keyword evidence="1" id="KW-0812">Transmembrane</keyword>
<evidence type="ECO:0000256" key="1">
    <source>
        <dbReference type="SAM" id="Phobius"/>
    </source>
</evidence>
<accession>A0A2Z5ZCI5</accession>
<proteinExistence type="predicted"/>
<dbReference type="KEGG" id="vg:65108290"/>
<feature type="transmembrane region" description="Helical" evidence="1">
    <location>
        <begin position="6"/>
        <end position="23"/>
    </location>
</feature>
<keyword evidence="3" id="KW-1185">Reference proteome</keyword>
<organism evidence="2 3">
    <name type="scientific">Escherichia phage EcS1</name>
    <dbReference type="NCBI Taxonomy" id="2083276"/>
    <lineage>
        <taxon>Viruses</taxon>
        <taxon>Duplodnaviria</taxon>
        <taxon>Heunggongvirae</taxon>
        <taxon>Uroviricota</taxon>
        <taxon>Caudoviricetes</taxon>
        <taxon>Pantevenvirales</taxon>
        <taxon>Straboviridae</taxon>
        <taxon>Tevenvirinae</taxon>
        <taxon>Kagamiyamavirus</taxon>
        <taxon>Kagamiyamavirus ecs1</taxon>
    </lineage>
</organism>
<keyword evidence="1" id="KW-1133">Transmembrane helix</keyword>
<evidence type="ECO:0000313" key="2">
    <source>
        <dbReference type="EMBL" id="BBC78151.1"/>
    </source>
</evidence>
<dbReference type="EMBL" id="LC371242">
    <property type="protein sequence ID" value="BBC78151.1"/>
    <property type="molecule type" value="Genomic_DNA"/>
</dbReference>
<reference evidence="2 3" key="1">
    <citation type="submission" date="2018-02" db="EMBL/GenBank/DDBJ databases">
        <title>Full genome sequencing of a novel polyvalent bacteriophage as one of T4-Family member.</title>
        <authorList>
            <person name="Kawasaki T."/>
            <person name="Saad A.M."/>
            <person name="Yamada T."/>
        </authorList>
    </citation>
    <scope>NUCLEOTIDE SEQUENCE [LARGE SCALE GENOMIC DNA]</scope>
    <source>
        <strain evidence="2 3">EcS1</strain>
    </source>
</reference>
<feature type="transmembrane region" description="Helical" evidence="1">
    <location>
        <begin position="35"/>
        <end position="60"/>
    </location>
</feature>
<dbReference type="GeneID" id="65108290"/>